<keyword evidence="6 15" id="KW-0479">Metal-binding</keyword>
<dbReference type="PANTHER" id="PTHR23076">
    <property type="entry name" value="METALLOPROTEASE M41 FTSH"/>
    <property type="match status" value="1"/>
</dbReference>
<sequence length="654" mass="71299">MANGNDKLPGGRKPKRPIPPIMGGPKMPGGDSFWINLITSILVLLLLAGAYGYFAGGGASRGEYVPLSQVAQDINAGQIGKIVVNGDDLSVTYQDGAEKMSKKEPESALSESLRNYGVAQAELAKVSIEIKRQSSWQFWLSVLAPFLAPLLLIAFFVWYLSRQVRGAGMQAFSFGQSKPRIIEPGDATQRVTFKDVAGAKEAKQELLEVVDFLRNPKKFLDIGARIPKGVLLMGASGTGKTLLARAVAGEAGVPFFSISGSEFVEMFVGVGASRVRDLFLTAKKAAPSIIFVDEIDAVGRVRGGGVGGGNDEREQTLNQILVEMDGFEPNEKCVVMAATNRPDVLDPALVRPGRFDRRVVIDLPDRQDRFDILHIHARRKPLAEDVNLQTIAERTPGFSGADLANLMNEAAILAARENRKSVAQFDLVRSIEKVMLGPERRSHVLNKKEKEITAYHEAGHALVASALPYADPVHKISIISRGRAAGYTLKLPFEDKKMQSRKEFLDDIAVSLGGYIAEKMVFGDITTGASNDLQVLTALARDMVTRYGMSDKMGTVALEGEAGRALFGAGVDGREYSEKVSAEIDAEVKRIIGEAYKKAEGLIKQYRKLLDATAARLVEKETLEREEFEQILIAHGMQPKKKEEIVVEPATVNF</sequence>
<evidence type="ECO:0000313" key="19">
    <source>
        <dbReference type="Proteomes" id="UP000033852"/>
    </source>
</evidence>
<dbReference type="InterPro" id="IPR000642">
    <property type="entry name" value="Peptidase_M41"/>
</dbReference>
<keyword evidence="12 15" id="KW-0482">Metalloprotease</keyword>
<keyword evidence="9 15" id="KW-0862">Zinc</keyword>
<dbReference type="GO" id="GO:0006508">
    <property type="term" value="P:proteolysis"/>
    <property type="evidence" value="ECO:0007669"/>
    <property type="project" value="UniProtKB-KW"/>
</dbReference>
<dbReference type="GO" id="GO:0008270">
    <property type="term" value="F:zinc ion binding"/>
    <property type="evidence" value="ECO:0007669"/>
    <property type="project" value="UniProtKB-UniRule"/>
</dbReference>
<evidence type="ECO:0000256" key="12">
    <source>
        <dbReference type="ARBA" id="ARBA00023049"/>
    </source>
</evidence>
<dbReference type="InterPro" id="IPR003593">
    <property type="entry name" value="AAA+_ATPase"/>
</dbReference>
<comment type="subunit">
    <text evidence="15">Homohexamer.</text>
</comment>
<evidence type="ECO:0000256" key="1">
    <source>
        <dbReference type="ARBA" id="ARBA00004370"/>
    </source>
</evidence>
<dbReference type="InterPro" id="IPR011546">
    <property type="entry name" value="Pept_M41_FtsH_extracell"/>
</dbReference>
<evidence type="ECO:0000256" key="3">
    <source>
        <dbReference type="ARBA" id="ARBA00022475"/>
    </source>
</evidence>
<evidence type="ECO:0000256" key="2">
    <source>
        <dbReference type="ARBA" id="ARBA00010044"/>
    </source>
</evidence>
<dbReference type="InterPro" id="IPR027417">
    <property type="entry name" value="P-loop_NTPase"/>
</dbReference>
<dbReference type="InterPro" id="IPR041569">
    <property type="entry name" value="AAA_lid_3"/>
</dbReference>
<organism evidence="18 19">
    <name type="scientific">Candidatus Adlerbacteria bacterium GW2011_GWB1_54_7</name>
    <dbReference type="NCBI Taxonomy" id="1618607"/>
    <lineage>
        <taxon>Bacteria</taxon>
        <taxon>Candidatus Adleribacteriota</taxon>
    </lineage>
</organism>
<dbReference type="Gene3D" id="1.20.58.760">
    <property type="entry name" value="Peptidase M41"/>
    <property type="match status" value="1"/>
</dbReference>
<comment type="caution">
    <text evidence="18">The sequence shown here is derived from an EMBL/GenBank/DDBJ whole genome shotgun (WGS) entry which is preliminary data.</text>
</comment>
<dbReference type="FunFam" id="1.20.58.760:FF:000001">
    <property type="entry name" value="ATP-dependent zinc metalloprotease FtsH"/>
    <property type="match status" value="1"/>
</dbReference>
<feature type="active site" evidence="15">
    <location>
        <position position="457"/>
    </location>
</feature>
<evidence type="ECO:0000256" key="4">
    <source>
        <dbReference type="ARBA" id="ARBA00022670"/>
    </source>
</evidence>
<dbReference type="Gene3D" id="3.40.50.300">
    <property type="entry name" value="P-loop containing nucleotide triphosphate hydrolases"/>
    <property type="match status" value="1"/>
</dbReference>
<dbReference type="SMART" id="SM00382">
    <property type="entry name" value="AAA"/>
    <property type="match status" value="1"/>
</dbReference>
<proteinExistence type="inferred from homology"/>
<keyword evidence="10 15" id="KW-0067">ATP-binding</keyword>
<evidence type="ECO:0000256" key="9">
    <source>
        <dbReference type="ARBA" id="ARBA00022833"/>
    </source>
</evidence>
<evidence type="ECO:0000256" key="13">
    <source>
        <dbReference type="ARBA" id="ARBA00023136"/>
    </source>
</evidence>
<dbReference type="NCBIfam" id="TIGR01241">
    <property type="entry name" value="FtsH_fam"/>
    <property type="match status" value="1"/>
</dbReference>
<dbReference type="GO" id="GO:0005886">
    <property type="term" value="C:plasma membrane"/>
    <property type="evidence" value="ECO:0007669"/>
    <property type="project" value="UniProtKB-SubCell"/>
</dbReference>
<comment type="caution">
    <text evidence="15">Lacks conserved residue(s) required for the propagation of feature annotation.</text>
</comment>
<feature type="binding site" evidence="15">
    <location>
        <position position="532"/>
    </location>
    <ligand>
        <name>Zn(2+)</name>
        <dbReference type="ChEBI" id="CHEBI:29105"/>
        <note>catalytic</note>
    </ligand>
</feature>
<dbReference type="Gene3D" id="1.10.8.60">
    <property type="match status" value="1"/>
</dbReference>
<keyword evidence="4 15" id="KW-0645">Protease</keyword>
<dbReference type="InterPro" id="IPR005936">
    <property type="entry name" value="FtsH"/>
</dbReference>
<keyword evidence="18" id="KW-0030">Aminoacyl-tRNA synthetase</keyword>
<dbReference type="AlphaFoldDB" id="A0A0G1Y2I9"/>
<evidence type="ECO:0000256" key="14">
    <source>
        <dbReference type="ARBA" id="ARBA00061570"/>
    </source>
</evidence>
<dbReference type="InterPro" id="IPR003959">
    <property type="entry name" value="ATPase_AAA_core"/>
</dbReference>
<protein>
    <recommendedName>
        <fullName evidence="15">ATP-dependent zinc metalloprotease FtsH</fullName>
        <ecNumber evidence="15">3.4.24.-</ecNumber>
    </recommendedName>
</protein>
<evidence type="ECO:0000259" key="17">
    <source>
        <dbReference type="SMART" id="SM00382"/>
    </source>
</evidence>
<evidence type="ECO:0000256" key="11">
    <source>
        <dbReference type="ARBA" id="ARBA00022989"/>
    </source>
</evidence>
<keyword evidence="8 15" id="KW-0378">Hydrolase</keyword>
<dbReference type="Pfam" id="PF01434">
    <property type="entry name" value="Peptidase_M41"/>
    <property type="match status" value="1"/>
</dbReference>
<dbReference type="GO" id="GO:0004176">
    <property type="term" value="F:ATP-dependent peptidase activity"/>
    <property type="evidence" value="ECO:0007669"/>
    <property type="project" value="InterPro"/>
</dbReference>
<evidence type="ECO:0000313" key="18">
    <source>
        <dbReference type="EMBL" id="KKW37385.1"/>
    </source>
</evidence>
<dbReference type="GO" id="GO:0004222">
    <property type="term" value="F:metalloendopeptidase activity"/>
    <property type="evidence" value="ECO:0007669"/>
    <property type="project" value="InterPro"/>
</dbReference>
<evidence type="ECO:0000256" key="16">
    <source>
        <dbReference type="SAM" id="MobiDB-lite"/>
    </source>
</evidence>
<keyword evidence="18" id="KW-0436">Ligase</keyword>
<accession>A0A0G1Y2I9</accession>
<dbReference type="EC" id="3.4.24.-" evidence="15"/>
<comment type="function">
    <text evidence="15">Acts as a processive, ATP-dependent zinc metallopeptidase for both cytoplasmic and membrane proteins. Plays a role in the quality control of integral membrane proteins.</text>
</comment>
<dbReference type="GO" id="GO:0005524">
    <property type="term" value="F:ATP binding"/>
    <property type="evidence" value="ECO:0007669"/>
    <property type="project" value="UniProtKB-UniRule"/>
</dbReference>
<dbReference type="SUPFAM" id="SSF52540">
    <property type="entry name" value="P-loop containing nucleoside triphosphate hydrolases"/>
    <property type="match status" value="1"/>
</dbReference>
<dbReference type="SUPFAM" id="SSF140990">
    <property type="entry name" value="FtsH protease domain-like"/>
    <property type="match status" value="1"/>
</dbReference>
<dbReference type="GO" id="GO:0016887">
    <property type="term" value="F:ATP hydrolysis activity"/>
    <property type="evidence" value="ECO:0007669"/>
    <property type="project" value="UniProtKB-UniRule"/>
</dbReference>
<dbReference type="GO" id="GO:0030163">
    <property type="term" value="P:protein catabolic process"/>
    <property type="evidence" value="ECO:0007669"/>
    <property type="project" value="UniProtKB-UniRule"/>
</dbReference>
<dbReference type="GO" id="GO:0004812">
    <property type="term" value="F:aminoacyl-tRNA ligase activity"/>
    <property type="evidence" value="ECO:0007669"/>
    <property type="project" value="UniProtKB-KW"/>
</dbReference>
<dbReference type="EMBL" id="LCRR01000009">
    <property type="protein sequence ID" value="KKW37385.1"/>
    <property type="molecule type" value="Genomic_DNA"/>
</dbReference>
<feature type="transmembrane region" description="Helical" evidence="15">
    <location>
        <begin position="138"/>
        <end position="160"/>
    </location>
</feature>
<comment type="similarity">
    <text evidence="14 15">In the central section; belongs to the AAA ATPase family.</text>
</comment>
<keyword evidence="5 15" id="KW-0812">Transmembrane</keyword>
<keyword evidence="3 15" id="KW-1003">Cell membrane</keyword>
<evidence type="ECO:0000256" key="10">
    <source>
        <dbReference type="ARBA" id="ARBA00022840"/>
    </source>
</evidence>
<dbReference type="Pfam" id="PF17862">
    <property type="entry name" value="AAA_lid_3"/>
    <property type="match status" value="1"/>
</dbReference>
<dbReference type="Proteomes" id="UP000033852">
    <property type="component" value="Unassembled WGS sequence"/>
</dbReference>
<feature type="transmembrane region" description="Helical" evidence="15">
    <location>
        <begin position="33"/>
        <end position="54"/>
    </location>
</feature>
<dbReference type="STRING" id="1618607.UY86_C0009G0019"/>
<dbReference type="PANTHER" id="PTHR23076:SF97">
    <property type="entry name" value="ATP-DEPENDENT ZINC METALLOPROTEASE YME1L1"/>
    <property type="match status" value="1"/>
</dbReference>
<evidence type="ECO:0000256" key="5">
    <source>
        <dbReference type="ARBA" id="ARBA00022692"/>
    </source>
</evidence>
<feature type="domain" description="AAA+ ATPase" evidence="17">
    <location>
        <begin position="226"/>
        <end position="365"/>
    </location>
</feature>
<dbReference type="FunFam" id="3.40.50.300:FF:000001">
    <property type="entry name" value="ATP-dependent zinc metalloprotease FtsH"/>
    <property type="match status" value="1"/>
</dbReference>
<gene>
    <name evidence="15" type="primary">ftsH</name>
    <name evidence="18" type="ORF">UY86_C0009G0019</name>
</gene>
<feature type="binding site" evidence="15">
    <location>
        <position position="460"/>
    </location>
    <ligand>
        <name>Zn(2+)</name>
        <dbReference type="ChEBI" id="CHEBI:29105"/>
        <note>catalytic</note>
    </ligand>
</feature>
<dbReference type="PATRIC" id="fig|1618607.3.peg.527"/>
<keyword evidence="7 15" id="KW-0547">Nucleotide-binding</keyword>
<comment type="cofactor">
    <cofactor evidence="15">
        <name>Zn(2+)</name>
        <dbReference type="ChEBI" id="CHEBI:29105"/>
    </cofactor>
    <text evidence="15">Binds 1 zinc ion per subunit.</text>
</comment>
<evidence type="ECO:0000256" key="8">
    <source>
        <dbReference type="ARBA" id="ARBA00022801"/>
    </source>
</evidence>
<evidence type="ECO:0000256" key="7">
    <source>
        <dbReference type="ARBA" id="ARBA00022741"/>
    </source>
</evidence>
<dbReference type="Pfam" id="PF06480">
    <property type="entry name" value="FtsH_ext"/>
    <property type="match status" value="1"/>
</dbReference>
<evidence type="ECO:0000256" key="15">
    <source>
        <dbReference type="HAMAP-Rule" id="MF_01458"/>
    </source>
</evidence>
<feature type="region of interest" description="Disordered" evidence="16">
    <location>
        <begin position="1"/>
        <end position="24"/>
    </location>
</feature>
<comment type="similarity">
    <text evidence="2 15">In the C-terminal section; belongs to the peptidase M41 family.</text>
</comment>
<dbReference type="HAMAP" id="MF_01458">
    <property type="entry name" value="FtsH"/>
    <property type="match status" value="1"/>
</dbReference>
<evidence type="ECO:0000256" key="6">
    <source>
        <dbReference type="ARBA" id="ARBA00022723"/>
    </source>
</evidence>
<reference evidence="18 19" key="1">
    <citation type="journal article" date="2015" name="Nature">
        <title>rRNA introns, odd ribosomes, and small enigmatic genomes across a large radiation of phyla.</title>
        <authorList>
            <person name="Brown C.T."/>
            <person name="Hug L.A."/>
            <person name="Thomas B.C."/>
            <person name="Sharon I."/>
            <person name="Castelle C.J."/>
            <person name="Singh A."/>
            <person name="Wilkins M.J."/>
            <person name="Williams K.H."/>
            <person name="Banfield J.F."/>
        </authorList>
    </citation>
    <scope>NUCLEOTIDE SEQUENCE [LARGE SCALE GENOMIC DNA]</scope>
</reference>
<dbReference type="InterPro" id="IPR037219">
    <property type="entry name" value="Peptidase_M41-like"/>
</dbReference>
<feature type="binding site" evidence="15">
    <location>
        <position position="456"/>
    </location>
    <ligand>
        <name>Zn(2+)</name>
        <dbReference type="ChEBI" id="CHEBI:29105"/>
        <note>catalytic</note>
    </ligand>
</feature>
<name>A0A0G1Y2I9_9BACT</name>
<keyword evidence="13 15" id="KW-0472">Membrane</keyword>
<comment type="subcellular location">
    <subcellularLocation>
        <location evidence="15">Cell membrane</location>
        <topology evidence="15">Multi-pass membrane protein</topology>
        <orientation evidence="15">Cytoplasmic side</orientation>
    </subcellularLocation>
    <subcellularLocation>
        <location evidence="1">Membrane</location>
    </subcellularLocation>
</comment>
<dbReference type="FunFam" id="1.10.8.60:FF:000001">
    <property type="entry name" value="ATP-dependent zinc metalloprotease FtsH"/>
    <property type="match status" value="1"/>
</dbReference>
<dbReference type="Pfam" id="PF00004">
    <property type="entry name" value="AAA"/>
    <property type="match status" value="1"/>
</dbReference>
<keyword evidence="11 15" id="KW-1133">Transmembrane helix</keyword>
<dbReference type="CDD" id="cd19501">
    <property type="entry name" value="RecA-like_FtsH"/>
    <property type="match status" value="1"/>
</dbReference>